<dbReference type="HAMAP" id="MF_01010">
    <property type="entry name" value="23SrRNA_methyltr_RlmD"/>
    <property type="match status" value="1"/>
</dbReference>
<evidence type="ECO:0000313" key="15">
    <source>
        <dbReference type="EMBL" id="PPK72053.1"/>
    </source>
</evidence>
<keyword evidence="6 11" id="KW-0479">Metal-binding</keyword>
<keyword evidence="16" id="KW-1185">Reference proteome</keyword>
<dbReference type="Gene3D" id="2.40.50.1070">
    <property type="match status" value="1"/>
</dbReference>
<feature type="domain" description="TRAM" evidence="14">
    <location>
        <begin position="22"/>
        <end position="80"/>
    </location>
</feature>
<dbReference type="InterPro" id="IPR012340">
    <property type="entry name" value="NA-bd_OB-fold"/>
</dbReference>
<dbReference type="InterPro" id="IPR010280">
    <property type="entry name" value="U5_MeTrfase_fam"/>
</dbReference>
<keyword evidence="7 11" id="KW-0408">Iron</keyword>
<dbReference type="PANTHER" id="PTHR11061">
    <property type="entry name" value="RNA M5U METHYLTRANSFERASE"/>
    <property type="match status" value="1"/>
</dbReference>
<evidence type="ECO:0000256" key="4">
    <source>
        <dbReference type="ARBA" id="ARBA00022679"/>
    </source>
</evidence>
<feature type="binding site" evidence="11">
    <location>
        <position position="99"/>
    </location>
    <ligand>
        <name>[4Fe-4S] cluster</name>
        <dbReference type="ChEBI" id="CHEBI:49883"/>
    </ligand>
</feature>
<dbReference type="FunFam" id="2.40.50.140:FF:000097">
    <property type="entry name" value="23S rRNA (uracil(1939)-C(5))-methyltransferase RlmD"/>
    <property type="match status" value="1"/>
</dbReference>
<dbReference type="PANTHER" id="PTHR11061:SF49">
    <property type="entry name" value="23S RRNA (URACIL(1939)-C(5))-METHYLTRANSFERASE RLMD"/>
    <property type="match status" value="1"/>
</dbReference>
<feature type="binding site" evidence="11">
    <location>
        <position position="367"/>
    </location>
    <ligand>
        <name>S-adenosyl-L-methionine</name>
        <dbReference type="ChEBI" id="CHEBI:59789"/>
    </ligand>
</feature>
<evidence type="ECO:0000256" key="10">
    <source>
        <dbReference type="ARBA" id="ARBA00059995"/>
    </source>
</evidence>
<evidence type="ECO:0000256" key="11">
    <source>
        <dbReference type="HAMAP-Rule" id="MF_01010"/>
    </source>
</evidence>
<dbReference type="GO" id="GO:0005506">
    <property type="term" value="F:iron ion binding"/>
    <property type="evidence" value="ECO:0007669"/>
    <property type="project" value="UniProtKB-UniRule"/>
</dbReference>
<feature type="active site" description="Nucleophile" evidence="11 12">
    <location>
        <position position="414"/>
    </location>
</feature>
<evidence type="ECO:0000256" key="12">
    <source>
        <dbReference type="PROSITE-ProRule" id="PRU01024"/>
    </source>
</evidence>
<keyword evidence="3 11" id="KW-0489">Methyltransferase</keyword>
<name>A0A2S6H3N0_9GAMM</name>
<feature type="active site" evidence="13">
    <location>
        <position position="414"/>
    </location>
</feature>
<dbReference type="GO" id="GO:0003723">
    <property type="term" value="F:RNA binding"/>
    <property type="evidence" value="ECO:0007669"/>
    <property type="project" value="InterPro"/>
</dbReference>
<keyword evidence="8 11" id="KW-0411">Iron-sulfur</keyword>
<dbReference type="Proteomes" id="UP000238071">
    <property type="component" value="Unassembled WGS sequence"/>
</dbReference>
<comment type="caution">
    <text evidence="15">The sequence shown here is derived from an EMBL/GenBank/DDBJ whole genome shotgun (WGS) entry which is preliminary data.</text>
</comment>
<dbReference type="PROSITE" id="PS51687">
    <property type="entry name" value="SAM_MT_RNA_M5U"/>
    <property type="match status" value="1"/>
</dbReference>
<feature type="binding site" evidence="11 12">
    <location>
        <position position="340"/>
    </location>
    <ligand>
        <name>S-adenosyl-L-methionine</name>
        <dbReference type="ChEBI" id="CHEBI:59789"/>
    </ligand>
</feature>
<dbReference type="InterPro" id="IPR030391">
    <property type="entry name" value="MeTrfase_TrmA_CS"/>
</dbReference>
<comment type="similarity">
    <text evidence="11">Belongs to the class I-like SAM-binding methyltransferase superfamily. RNA M5U methyltransferase family. RlmD subfamily.</text>
</comment>
<evidence type="ECO:0000256" key="1">
    <source>
        <dbReference type="ARBA" id="ARBA00022485"/>
    </source>
</evidence>
<dbReference type="PROSITE" id="PS01231">
    <property type="entry name" value="TRMA_2"/>
    <property type="match status" value="1"/>
</dbReference>
<dbReference type="InterPro" id="IPR002792">
    <property type="entry name" value="TRAM_dom"/>
</dbReference>
<evidence type="ECO:0000256" key="6">
    <source>
        <dbReference type="ARBA" id="ARBA00022723"/>
    </source>
</evidence>
<dbReference type="EMBL" id="PTIY01000005">
    <property type="protein sequence ID" value="PPK72053.1"/>
    <property type="molecule type" value="Genomic_DNA"/>
</dbReference>
<evidence type="ECO:0000256" key="7">
    <source>
        <dbReference type="ARBA" id="ARBA00023004"/>
    </source>
</evidence>
<evidence type="ECO:0000256" key="3">
    <source>
        <dbReference type="ARBA" id="ARBA00022603"/>
    </source>
</evidence>
<dbReference type="EC" id="2.1.1.190" evidence="11"/>
<feature type="binding site" evidence="11 12">
    <location>
        <position position="388"/>
    </location>
    <ligand>
        <name>S-adenosyl-L-methionine</name>
        <dbReference type="ChEBI" id="CHEBI:59789"/>
    </ligand>
</feature>
<proteinExistence type="inferred from homology"/>
<feature type="binding site" evidence="11">
    <location>
        <position position="324"/>
    </location>
    <ligand>
        <name>S-adenosyl-L-methionine</name>
        <dbReference type="ChEBI" id="CHEBI:59789"/>
    </ligand>
</feature>
<dbReference type="Gene3D" id="3.40.50.150">
    <property type="entry name" value="Vaccinia Virus protein VP39"/>
    <property type="match status" value="1"/>
</dbReference>
<evidence type="ECO:0000259" key="14">
    <source>
        <dbReference type="PROSITE" id="PS50926"/>
    </source>
</evidence>
<feature type="binding site" evidence="11 12">
    <location>
        <position position="290"/>
    </location>
    <ligand>
        <name>S-adenosyl-L-methionine</name>
        <dbReference type="ChEBI" id="CHEBI:59789"/>
    </ligand>
</feature>
<dbReference type="GO" id="GO:0051539">
    <property type="term" value="F:4 iron, 4 sulfur cluster binding"/>
    <property type="evidence" value="ECO:0007669"/>
    <property type="project" value="UniProtKB-KW"/>
</dbReference>
<feature type="binding site" evidence="11">
    <location>
        <position position="181"/>
    </location>
    <ligand>
        <name>[4Fe-4S] cluster</name>
        <dbReference type="ChEBI" id="CHEBI:49883"/>
    </ligand>
</feature>
<sequence>MVSILGKLETKVNMANRRRVKKPLPAEPVKVTIESLAHDGRGVAHVDGKVIFIDEALPGEKVEFVYTESRKDYAEGKVVKLLSRAADRVDALCAHYGVCGGCSFQHVESAAQIRIKQDLLVDQFKRIGKTEIPELWQPLEGPHWGYRSKARMGVKYVEKKNRVLVGFRERRHPYLAEIESCVVMNPIVGTRLMALSEMIGGLTIRDKIPQIEVAIGDQQCVLSFRVLEPPTAADKERMREFGHRHGISVCLQSKGPDTIVPLDGEPEVIPTYALPDLGLEFKFKPAMFTQVNYEINRQMINRVLETLALNENDSVLDLFCGLGNFTLPMAKFAGRVVGVEGDQPLVNHAKENARHNGIENVEFYAADLSKDISDQPWANRKYNKIMLDPSRAGASEVLHHFKKWQPEQIVYVSCNPSTLARDAGILVNELGYKLIKAGVMDMFPQTGHVESIALFEK</sequence>
<organism evidence="15 16">
    <name type="scientific">Methylobacter tundripaludum</name>
    <dbReference type="NCBI Taxonomy" id="173365"/>
    <lineage>
        <taxon>Bacteria</taxon>
        <taxon>Pseudomonadati</taxon>
        <taxon>Pseudomonadota</taxon>
        <taxon>Gammaproteobacteria</taxon>
        <taxon>Methylococcales</taxon>
        <taxon>Methylococcaceae</taxon>
        <taxon>Methylobacter</taxon>
    </lineage>
</organism>
<feature type="binding site" evidence="11 12">
    <location>
        <position position="319"/>
    </location>
    <ligand>
        <name>S-adenosyl-L-methionine</name>
        <dbReference type="ChEBI" id="CHEBI:59789"/>
    </ligand>
</feature>
<keyword evidence="4 11" id="KW-0808">Transferase</keyword>
<dbReference type="CDD" id="cd02440">
    <property type="entry name" value="AdoMet_MTases"/>
    <property type="match status" value="1"/>
</dbReference>
<dbReference type="GO" id="GO:0070475">
    <property type="term" value="P:rRNA base methylation"/>
    <property type="evidence" value="ECO:0007669"/>
    <property type="project" value="TreeGrafter"/>
</dbReference>
<dbReference type="Gene3D" id="2.40.50.140">
    <property type="entry name" value="Nucleic acid-binding proteins"/>
    <property type="match status" value="1"/>
</dbReference>
<evidence type="ECO:0000256" key="2">
    <source>
        <dbReference type="ARBA" id="ARBA00022552"/>
    </source>
</evidence>
<dbReference type="PROSITE" id="PS50926">
    <property type="entry name" value="TRAM"/>
    <property type="match status" value="1"/>
</dbReference>
<keyword evidence="1 11" id="KW-0004">4Fe-4S</keyword>
<dbReference type="GO" id="GO:0070041">
    <property type="term" value="F:rRNA (uridine-C5-)-methyltransferase activity"/>
    <property type="evidence" value="ECO:0007669"/>
    <property type="project" value="UniProtKB-UniRule"/>
</dbReference>
<evidence type="ECO:0000256" key="5">
    <source>
        <dbReference type="ARBA" id="ARBA00022691"/>
    </source>
</evidence>
<accession>A0A2S6H3N0</accession>
<feature type="binding site" evidence="11">
    <location>
        <position position="102"/>
    </location>
    <ligand>
        <name>[4Fe-4S] cluster</name>
        <dbReference type="ChEBI" id="CHEBI:49883"/>
    </ligand>
</feature>
<dbReference type="Pfam" id="PF05958">
    <property type="entry name" value="tRNA_U5-meth_tr"/>
    <property type="match status" value="1"/>
</dbReference>
<gene>
    <name evidence="11" type="primary">rlmD</name>
    <name evidence="15" type="ORF">B0F88_105165</name>
</gene>
<evidence type="ECO:0000256" key="9">
    <source>
        <dbReference type="ARBA" id="ARBA00052756"/>
    </source>
</evidence>
<comment type="catalytic activity">
    <reaction evidence="9 11">
        <text>uridine(1939) in 23S rRNA + S-adenosyl-L-methionine = 5-methyluridine(1939) in 23S rRNA + S-adenosyl-L-homocysteine + H(+)</text>
        <dbReference type="Rhea" id="RHEA:42908"/>
        <dbReference type="Rhea" id="RHEA-COMP:10278"/>
        <dbReference type="Rhea" id="RHEA-COMP:10279"/>
        <dbReference type="ChEBI" id="CHEBI:15378"/>
        <dbReference type="ChEBI" id="CHEBI:57856"/>
        <dbReference type="ChEBI" id="CHEBI:59789"/>
        <dbReference type="ChEBI" id="CHEBI:65315"/>
        <dbReference type="ChEBI" id="CHEBI:74447"/>
        <dbReference type="EC" id="2.1.1.190"/>
    </reaction>
</comment>
<dbReference type="InterPro" id="IPR001566">
    <property type="entry name" value="23S_rRNA_MeTrfase_RlmD"/>
</dbReference>
<evidence type="ECO:0000313" key="16">
    <source>
        <dbReference type="Proteomes" id="UP000238071"/>
    </source>
</evidence>
<dbReference type="NCBIfam" id="NF009639">
    <property type="entry name" value="PRK13168.1"/>
    <property type="match status" value="1"/>
</dbReference>
<dbReference type="PROSITE" id="PS01230">
    <property type="entry name" value="TRMA_1"/>
    <property type="match status" value="1"/>
</dbReference>
<dbReference type="Pfam" id="PF01938">
    <property type="entry name" value="TRAM"/>
    <property type="match status" value="1"/>
</dbReference>
<dbReference type="AlphaFoldDB" id="A0A2S6H3N0"/>
<feature type="binding site" evidence="11">
    <location>
        <position position="93"/>
    </location>
    <ligand>
        <name>[4Fe-4S] cluster</name>
        <dbReference type="ChEBI" id="CHEBI:49883"/>
    </ligand>
</feature>
<reference evidence="15 16" key="1">
    <citation type="submission" date="2018-02" db="EMBL/GenBank/DDBJ databases">
        <title>Subsurface microbial communities from deep shales in Ohio and West Virginia, USA.</title>
        <authorList>
            <person name="Wrighton K."/>
        </authorList>
    </citation>
    <scope>NUCLEOTIDE SEQUENCE [LARGE SCALE GENOMIC DNA]</scope>
    <source>
        <strain evidence="15 16">OWC-G53F</strain>
    </source>
</reference>
<keyword evidence="5 11" id="KW-0949">S-adenosyl-L-methionine</keyword>
<evidence type="ECO:0000256" key="13">
    <source>
        <dbReference type="PROSITE-ProRule" id="PRU10015"/>
    </source>
</evidence>
<dbReference type="InterPro" id="IPR030390">
    <property type="entry name" value="MeTrfase_TrmA_AS"/>
</dbReference>
<dbReference type="InterPro" id="IPR029063">
    <property type="entry name" value="SAM-dependent_MTases_sf"/>
</dbReference>
<dbReference type="FunFam" id="3.40.50.150:FF:000009">
    <property type="entry name" value="23S rRNA (Uracil(1939)-C(5))-methyltransferase RlmD"/>
    <property type="match status" value="1"/>
</dbReference>
<dbReference type="SUPFAM" id="SSF53335">
    <property type="entry name" value="S-adenosyl-L-methionine-dependent methyltransferases"/>
    <property type="match status" value="1"/>
</dbReference>
<dbReference type="NCBIfam" id="TIGR00479">
    <property type="entry name" value="rumA"/>
    <property type="match status" value="1"/>
</dbReference>
<comment type="function">
    <text evidence="10 11">Catalyzes the formation of 5-methyl-uridine at position 1939 (m5U1939) in 23S rRNA.</text>
</comment>
<dbReference type="SUPFAM" id="SSF50249">
    <property type="entry name" value="Nucleic acid-binding proteins"/>
    <property type="match status" value="1"/>
</dbReference>
<keyword evidence="2 11" id="KW-0698">rRNA processing</keyword>
<evidence type="ECO:0000256" key="8">
    <source>
        <dbReference type="ARBA" id="ARBA00023014"/>
    </source>
</evidence>
<protein>
    <recommendedName>
        <fullName evidence="11">23S rRNA (uracil(1939)-C(5))-methyltransferase RlmD</fullName>
        <ecNumber evidence="11">2.1.1.190</ecNumber>
    </recommendedName>
    <alternativeName>
        <fullName evidence="11">23S rRNA(m5U1939)-methyltransferase</fullName>
    </alternativeName>
</protein>